<protein>
    <recommendedName>
        <fullName evidence="2">F5/8 type C domain-containing protein</fullName>
    </recommendedName>
</protein>
<evidence type="ECO:0000313" key="3">
    <source>
        <dbReference type="EMBL" id="SYX86858.1"/>
    </source>
</evidence>
<dbReference type="InterPro" id="IPR000421">
    <property type="entry name" value="FA58C"/>
</dbReference>
<feature type="region of interest" description="Disordered" evidence="1">
    <location>
        <begin position="36"/>
        <end position="92"/>
    </location>
</feature>
<dbReference type="RefSeq" id="WP_138188663.1">
    <property type="nucleotide sequence ID" value="NZ_LS992241.1"/>
</dbReference>
<dbReference type="Gene3D" id="2.60.120.260">
    <property type="entry name" value="Galactose-binding domain-like"/>
    <property type="match status" value="3"/>
</dbReference>
<evidence type="ECO:0000259" key="2">
    <source>
        <dbReference type="PROSITE" id="PS50022"/>
    </source>
</evidence>
<proteinExistence type="predicted"/>
<dbReference type="PANTHER" id="PTHR45713">
    <property type="entry name" value="FTP DOMAIN-CONTAINING PROTEIN"/>
    <property type="match status" value="1"/>
</dbReference>
<dbReference type="Pfam" id="PF16147">
    <property type="entry name" value="DUF4855"/>
    <property type="match status" value="1"/>
</dbReference>
<dbReference type="Proteomes" id="UP000304148">
    <property type="component" value="Chromosome"/>
</dbReference>
<feature type="compositionally biased region" description="Pro residues" evidence="1">
    <location>
        <begin position="66"/>
        <end position="76"/>
    </location>
</feature>
<evidence type="ECO:0000256" key="1">
    <source>
        <dbReference type="SAM" id="MobiDB-lite"/>
    </source>
</evidence>
<feature type="compositionally biased region" description="Low complexity" evidence="1">
    <location>
        <begin position="77"/>
        <end position="92"/>
    </location>
</feature>
<feature type="domain" description="F5/8 type C" evidence="2">
    <location>
        <begin position="735"/>
        <end position="855"/>
    </location>
</feature>
<dbReference type="Pfam" id="PF22633">
    <property type="entry name" value="F5_F8_type_C_2"/>
    <property type="match status" value="1"/>
</dbReference>
<dbReference type="EMBL" id="LS992241">
    <property type="protein sequence ID" value="SYX86858.1"/>
    <property type="molecule type" value="Genomic_DNA"/>
</dbReference>
<dbReference type="InterPro" id="IPR051941">
    <property type="entry name" value="BG_Antigen-Binding_Lectin"/>
</dbReference>
<dbReference type="InterPro" id="IPR008979">
    <property type="entry name" value="Galactose-bd-like_sf"/>
</dbReference>
<gene>
    <name evidence="3" type="ORF">PBLR_15284</name>
</gene>
<evidence type="ECO:0000313" key="4">
    <source>
        <dbReference type="Proteomes" id="UP000304148"/>
    </source>
</evidence>
<dbReference type="InterPro" id="IPR032329">
    <property type="entry name" value="DUF4855"/>
</dbReference>
<feature type="domain" description="F5/8 type C" evidence="2">
    <location>
        <begin position="457"/>
        <end position="586"/>
    </location>
</feature>
<feature type="domain" description="F5/8 type C" evidence="2">
    <location>
        <begin position="587"/>
        <end position="726"/>
    </location>
</feature>
<name>A0A383RIL7_PAEAL</name>
<dbReference type="SMART" id="SM00231">
    <property type="entry name" value="FA58C"/>
    <property type="match status" value="3"/>
</dbReference>
<accession>A0A383RIL7</accession>
<reference evidence="4" key="1">
    <citation type="submission" date="2018-08" db="EMBL/GenBank/DDBJ databases">
        <authorList>
            <person name="Chevrot R."/>
        </authorList>
    </citation>
    <scope>NUCLEOTIDE SEQUENCE [LARGE SCALE GENOMIC DNA]</scope>
</reference>
<organism evidence="3 4">
    <name type="scientific">Paenibacillus alvei</name>
    <name type="common">Bacillus alvei</name>
    <dbReference type="NCBI Taxonomy" id="44250"/>
    <lineage>
        <taxon>Bacteria</taxon>
        <taxon>Bacillati</taxon>
        <taxon>Bacillota</taxon>
        <taxon>Bacilli</taxon>
        <taxon>Bacillales</taxon>
        <taxon>Paenibacillaceae</taxon>
        <taxon>Paenibacillus</taxon>
    </lineage>
</organism>
<dbReference type="SUPFAM" id="SSF49785">
    <property type="entry name" value="Galactose-binding domain-like"/>
    <property type="match status" value="3"/>
</dbReference>
<dbReference type="AlphaFoldDB" id="A0A383RIL7"/>
<dbReference type="PROSITE" id="PS50022">
    <property type="entry name" value="FA58C_3"/>
    <property type="match status" value="3"/>
</dbReference>
<dbReference type="PANTHER" id="PTHR45713:SF6">
    <property type="entry name" value="F5_8 TYPE C DOMAIN-CONTAINING PROTEIN"/>
    <property type="match status" value="1"/>
</dbReference>
<feature type="compositionally biased region" description="Low complexity" evidence="1">
    <location>
        <begin position="46"/>
        <end position="65"/>
    </location>
</feature>
<dbReference type="Pfam" id="PF00754">
    <property type="entry name" value="F5_F8_type_C"/>
    <property type="match status" value="2"/>
</dbReference>
<sequence>MKQSQRYPRRGSLLLSLVLIFSIVFSVHPSVLNAEGDIPPEVTQGQEDQQPLPETPTQPEQGGIPQPDPDPQPQPQPDFNQQPQSDLEQQPQPAIEQPLDLAAATGYFPPNTAASGNVKNMALLYTGYYGGRTTYEGKEIGTYDKNTLLPYVAHYNSNNVMDDTFFDSFLFLGINTPDYRDFGDSADPAKFTYKTDWEWYINRIFTANQQLDALNQATQQVAATLNQPNYKSKVYIMIPYPNSRITNFGDVDNDGISENLKTNPSNLTKVTKWYIDTVRSKWNQAQYSNLELKGFYWFHEDIDTGNQGEVNAINNTGNYLHSLGLKYCWIPYFGAGQSKNAQNYTFDFSIQQPNHYFVPSSDYSRMTNVTTQAQTYNQGIEMEFDERAMSDPDFKNRFDNYLKAGAEYGYMTGAIKGWYQDIFGIYNFYKNKNNNGVSGIYDGRQMYEDIYKFTKGTYTIPGNLASGKTAVASSSQSSSVSADKAVDNKFGTRWSSQQYTNTEWIYVDLGQAYNVNRVKLNWETAYGKSYKIQVSNDAANWTDVYATTTGDGGVDDIGFVPTTARYVRMYATERGTIYGYSLYEFQVYGDSVGSDTTANIALNKTATSSSNQDATLTPSNVVDGNTTTRWSSLFTDSEWITVDLGQSYNINRVKLNWELAYGKGYKIQVSNDATNWTDVYTTTTGDGGIDDIFFTPVNARYVRMYGTQRAYTFYGYSLYEFQVYGSKPNLALNKSATASSNETAAYTADKAVDGNPTTRWSSLYSNPQWIYVDLGQQYRVNQVKLNWEFAYAKGYRIQVSNDALNWADMYTTSTGDGGIDDIYFEPVNARYVRMYATNQGTDYWYSLYEFEVYGN</sequence>